<accession>A0A645EFF8</accession>
<proteinExistence type="predicted"/>
<gene>
    <name evidence="1" type="ORF">SDC9_147340</name>
</gene>
<organism evidence="1">
    <name type="scientific">bioreactor metagenome</name>
    <dbReference type="NCBI Taxonomy" id="1076179"/>
    <lineage>
        <taxon>unclassified sequences</taxon>
        <taxon>metagenomes</taxon>
        <taxon>ecological metagenomes</taxon>
    </lineage>
</organism>
<evidence type="ECO:0000313" key="1">
    <source>
        <dbReference type="EMBL" id="MPN00146.1"/>
    </source>
</evidence>
<protein>
    <submittedName>
        <fullName evidence="1">Uncharacterized protein</fullName>
    </submittedName>
</protein>
<dbReference type="EMBL" id="VSSQ01046186">
    <property type="protein sequence ID" value="MPN00146.1"/>
    <property type="molecule type" value="Genomic_DNA"/>
</dbReference>
<sequence length="89" mass="9924">MRIENLGRSQKHGHMGIVPAGMHTPRVFGSKRQTGLLMYRQRIHIRPQGDDFAGLSTLDGGYQTGVLLEKAIGNAKFIELFAYIRTCHG</sequence>
<reference evidence="1" key="1">
    <citation type="submission" date="2019-08" db="EMBL/GenBank/DDBJ databases">
        <authorList>
            <person name="Kucharzyk K."/>
            <person name="Murdoch R.W."/>
            <person name="Higgins S."/>
            <person name="Loffler F."/>
        </authorList>
    </citation>
    <scope>NUCLEOTIDE SEQUENCE</scope>
</reference>
<comment type="caution">
    <text evidence="1">The sequence shown here is derived from an EMBL/GenBank/DDBJ whole genome shotgun (WGS) entry which is preliminary data.</text>
</comment>
<name>A0A645EFF8_9ZZZZ</name>
<dbReference type="AlphaFoldDB" id="A0A645EFF8"/>